<name>A0A165XJG8_9AGAM</name>
<proteinExistence type="predicted"/>
<organism evidence="1 2">
    <name type="scientific">Sistotremastrum suecicum HHB10207 ss-3</name>
    <dbReference type="NCBI Taxonomy" id="1314776"/>
    <lineage>
        <taxon>Eukaryota</taxon>
        <taxon>Fungi</taxon>
        <taxon>Dikarya</taxon>
        <taxon>Basidiomycota</taxon>
        <taxon>Agaricomycotina</taxon>
        <taxon>Agaricomycetes</taxon>
        <taxon>Sistotremastrales</taxon>
        <taxon>Sistotremastraceae</taxon>
        <taxon>Sistotremastrum</taxon>
    </lineage>
</organism>
<accession>A0A165XJG8</accession>
<evidence type="ECO:0000313" key="2">
    <source>
        <dbReference type="Proteomes" id="UP000076798"/>
    </source>
</evidence>
<dbReference type="Proteomes" id="UP000076798">
    <property type="component" value="Unassembled WGS sequence"/>
</dbReference>
<dbReference type="AlphaFoldDB" id="A0A165XJG8"/>
<evidence type="ECO:0000313" key="1">
    <source>
        <dbReference type="EMBL" id="KZT32252.1"/>
    </source>
</evidence>
<dbReference type="EMBL" id="KV428362">
    <property type="protein sequence ID" value="KZT32252.1"/>
    <property type="molecule type" value="Genomic_DNA"/>
</dbReference>
<reference evidence="1 2" key="1">
    <citation type="journal article" date="2016" name="Mol. Biol. Evol.">
        <title>Comparative Genomics of Early-Diverging Mushroom-Forming Fungi Provides Insights into the Origins of Lignocellulose Decay Capabilities.</title>
        <authorList>
            <person name="Nagy L.G."/>
            <person name="Riley R."/>
            <person name="Tritt A."/>
            <person name="Adam C."/>
            <person name="Daum C."/>
            <person name="Floudas D."/>
            <person name="Sun H."/>
            <person name="Yadav J.S."/>
            <person name="Pangilinan J."/>
            <person name="Larsson K.H."/>
            <person name="Matsuura K."/>
            <person name="Barry K."/>
            <person name="Labutti K."/>
            <person name="Kuo R."/>
            <person name="Ohm R.A."/>
            <person name="Bhattacharya S.S."/>
            <person name="Shirouzu T."/>
            <person name="Yoshinaga Y."/>
            <person name="Martin F.M."/>
            <person name="Grigoriev I.V."/>
            <person name="Hibbett D.S."/>
        </authorList>
    </citation>
    <scope>NUCLEOTIDE SEQUENCE [LARGE SCALE GENOMIC DNA]</scope>
    <source>
        <strain evidence="1 2">HHB10207 ss-3</strain>
    </source>
</reference>
<protein>
    <submittedName>
        <fullName evidence="1">Uncharacterized protein</fullName>
    </submittedName>
</protein>
<keyword evidence="2" id="KW-1185">Reference proteome</keyword>
<sequence>MSMVPDCALWTLERRLFVLSGLSVWIVQRKGQIWVMGGLRESCRDLAGFLTLLTLPSSLRRPSTVLASFRHSTHRIGARTALSVKAASFLHAGCRNKFNVSSSSKSRHLKGEWKPRTAVALAIILSYQSPTFAFATFIHDLPPVPLL</sequence>
<gene>
    <name evidence="1" type="ORF">SISSUDRAFT_1067081</name>
</gene>